<keyword evidence="2" id="KW-1185">Reference proteome</keyword>
<evidence type="ECO:0000313" key="2">
    <source>
        <dbReference type="Proteomes" id="UP000595437"/>
    </source>
</evidence>
<dbReference type="AlphaFoldDB" id="A0A7T8GX07"/>
<sequence>DIARELKLSRNFVGLCGEDCKKSQEWLAAKHNDFVFHDPPSLPHFILRTFFLGLTLSDTLTDSLTTTKADSIYYVTGRQLDKVLVAKACTSFNARIQRVIDADGV</sequence>
<protein>
    <submittedName>
        <fullName evidence="1">Uncharacterized protein</fullName>
    </submittedName>
</protein>
<proteinExistence type="predicted"/>
<organism evidence="1 2">
    <name type="scientific">Caligus rogercresseyi</name>
    <name type="common">Sea louse</name>
    <dbReference type="NCBI Taxonomy" id="217165"/>
    <lineage>
        <taxon>Eukaryota</taxon>
        <taxon>Metazoa</taxon>
        <taxon>Ecdysozoa</taxon>
        <taxon>Arthropoda</taxon>
        <taxon>Crustacea</taxon>
        <taxon>Multicrustacea</taxon>
        <taxon>Hexanauplia</taxon>
        <taxon>Copepoda</taxon>
        <taxon>Siphonostomatoida</taxon>
        <taxon>Caligidae</taxon>
        <taxon>Caligus</taxon>
    </lineage>
</organism>
<reference evidence="2" key="1">
    <citation type="submission" date="2021-01" db="EMBL/GenBank/DDBJ databases">
        <title>Caligus Genome Assembly.</title>
        <authorList>
            <person name="Gallardo-Escarate C."/>
        </authorList>
    </citation>
    <scope>NUCLEOTIDE SEQUENCE [LARGE SCALE GENOMIC DNA]</scope>
</reference>
<feature type="non-terminal residue" evidence="1">
    <location>
        <position position="1"/>
    </location>
</feature>
<name>A0A7T8GX07_CALRO</name>
<dbReference type="EMBL" id="CP045903">
    <property type="protein sequence ID" value="QQP39403.1"/>
    <property type="molecule type" value="Genomic_DNA"/>
</dbReference>
<dbReference type="Proteomes" id="UP000595437">
    <property type="component" value="Chromosome 14"/>
</dbReference>
<gene>
    <name evidence="1" type="ORF">FKW44_020276</name>
</gene>
<evidence type="ECO:0000313" key="1">
    <source>
        <dbReference type="EMBL" id="QQP39403.1"/>
    </source>
</evidence>
<accession>A0A7T8GX07</accession>